<keyword evidence="2" id="KW-1185">Reference proteome</keyword>
<reference evidence="2" key="1">
    <citation type="submission" date="2023-07" db="EMBL/GenBank/DDBJ databases">
        <title>Description of three actinobacteria isolated from air of manufacturing shop in a pharmaceutical factory.</title>
        <authorList>
            <person name="Zhang D.-F."/>
        </authorList>
    </citation>
    <scope>NUCLEOTIDE SEQUENCE [LARGE SCALE GENOMIC DNA]</scope>
    <source>
        <strain evidence="2">CCTCC AB 207010</strain>
    </source>
</reference>
<gene>
    <name evidence="1" type="ORF">RH857_07935</name>
</gene>
<evidence type="ECO:0000313" key="1">
    <source>
        <dbReference type="EMBL" id="MDR5712057.1"/>
    </source>
</evidence>
<proteinExistence type="predicted"/>
<dbReference type="EMBL" id="JAVKGT010000017">
    <property type="protein sequence ID" value="MDR5712057.1"/>
    <property type="molecule type" value="Genomic_DNA"/>
</dbReference>
<sequence>MASYLAADLIKPAVDRLRASRAQTRLLEYLIFRRALALSGGSGSQVVTGMASKPFQQAIQEWARIRPDDEPSPHFFNPFGTSKVKDGGFRTDKFPSNGASDTVAGWGSSMTEPPFVRVPGSKPMAFEFKSVASAELEKAFLRAESADPKKNQKPRLSDTAIWWLRARDLDALGIDDQSGLSNLVDILRREIDLTATEESALFNPALS</sequence>
<dbReference type="RefSeq" id="WP_310537437.1">
    <property type="nucleotide sequence ID" value="NZ_BAAAOC010000073.1"/>
</dbReference>
<name>A0ABU1FUW0_9MICC</name>
<organism evidence="1 2">
    <name type="scientific">Nesterenkonia flava</name>
    <dbReference type="NCBI Taxonomy" id="469799"/>
    <lineage>
        <taxon>Bacteria</taxon>
        <taxon>Bacillati</taxon>
        <taxon>Actinomycetota</taxon>
        <taxon>Actinomycetes</taxon>
        <taxon>Micrococcales</taxon>
        <taxon>Micrococcaceae</taxon>
        <taxon>Nesterenkonia</taxon>
    </lineage>
</organism>
<evidence type="ECO:0000313" key="2">
    <source>
        <dbReference type="Proteomes" id="UP001260872"/>
    </source>
</evidence>
<dbReference type="Proteomes" id="UP001260872">
    <property type="component" value="Unassembled WGS sequence"/>
</dbReference>
<comment type="caution">
    <text evidence="1">The sequence shown here is derived from an EMBL/GenBank/DDBJ whole genome shotgun (WGS) entry which is preliminary data.</text>
</comment>
<accession>A0ABU1FUW0</accession>
<protein>
    <submittedName>
        <fullName evidence="1">Uncharacterized protein</fullName>
    </submittedName>
</protein>